<evidence type="ECO:0000313" key="2">
    <source>
        <dbReference type="EMBL" id="SAL35191.1"/>
    </source>
</evidence>
<dbReference type="PANTHER" id="PTHR43130:SF2">
    <property type="entry name" value="DJ-1_PFPI DOMAIN-CONTAINING PROTEIN"/>
    <property type="match status" value="1"/>
</dbReference>
<dbReference type="EMBL" id="FCOC02000010">
    <property type="protein sequence ID" value="SAL35191.1"/>
    <property type="molecule type" value="Genomic_DNA"/>
</dbReference>
<dbReference type="InterPro" id="IPR052158">
    <property type="entry name" value="INH-QAR"/>
</dbReference>
<dbReference type="Gene3D" id="3.40.50.880">
    <property type="match status" value="1"/>
</dbReference>
<proteinExistence type="predicted"/>
<dbReference type="CDD" id="cd03139">
    <property type="entry name" value="GATase1_PfpI_2"/>
    <property type="match status" value="1"/>
</dbReference>
<organism evidence="2 3">
    <name type="scientific">Caballeronia sordidicola</name>
    <name type="common">Burkholderia sordidicola</name>
    <dbReference type="NCBI Taxonomy" id="196367"/>
    <lineage>
        <taxon>Bacteria</taxon>
        <taxon>Pseudomonadati</taxon>
        <taxon>Pseudomonadota</taxon>
        <taxon>Betaproteobacteria</taxon>
        <taxon>Burkholderiales</taxon>
        <taxon>Burkholderiaceae</taxon>
        <taxon>Caballeronia</taxon>
    </lineage>
</organism>
<dbReference type="Proteomes" id="UP000054893">
    <property type="component" value="Unassembled WGS sequence"/>
</dbReference>
<name>A0A158GTR2_CABSO</name>
<dbReference type="InterPro" id="IPR029062">
    <property type="entry name" value="Class_I_gatase-like"/>
</dbReference>
<dbReference type="InterPro" id="IPR002818">
    <property type="entry name" value="DJ-1/PfpI"/>
</dbReference>
<feature type="domain" description="DJ-1/PfpI" evidence="1">
    <location>
        <begin position="6"/>
        <end position="163"/>
    </location>
</feature>
<dbReference type="OrthoDB" id="9803764at2"/>
<dbReference type="GO" id="GO:0006355">
    <property type="term" value="P:regulation of DNA-templated transcription"/>
    <property type="evidence" value="ECO:0007669"/>
    <property type="project" value="TreeGrafter"/>
</dbReference>
<evidence type="ECO:0000259" key="1">
    <source>
        <dbReference type="Pfam" id="PF01965"/>
    </source>
</evidence>
<dbReference type="Pfam" id="PF01965">
    <property type="entry name" value="DJ-1_PfpI"/>
    <property type="match status" value="1"/>
</dbReference>
<accession>A0A158GTR2</accession>
<dbReference type="SUPFAM" id="SSF52317">
    <property type="entry name" value="Class I glutamine amidotransferase-like"/>
    <property type="match status" value="1"/>
</dbReference>
<gene>
    <name evidence="2" type="ORF">AWB64_03465</name>
</gene>
<dbReference type="AlphaFoldDB" id="A0A158GTR2"/>
<protein>
    <submittedName>
        <fullName evidence="2">Dimethylglycine dehydrogenase</fullName>
    </submittedName>
</protein>
<dbReference type="RefSeq" id="WP_060856612.1">
    <property type="nucleotide sequence ID" value="NZ_FCOC02000010.1"/>
</dbReference>
<sequence>MALHIGFLVFPNVQQLDLTGPHDVFASVPGATVHLIAGTLDPVKSSSGLLLTPTIIYSDCPQLDVLCVPGGLGVNELMEDAAALDFIKQQAAGVRFMTSVCTGALVLGAAGLLHGRRATTHWAFHHLLEQFGAIPVKERVVQDGNLMTGGGVTAGIDFALTLLTGLIGETEAQAIQLQLEYAPAPPFNSGTPDTAPKAVVDLVWKRGEKGRAIRTELVRRAAARLDS</sequence>
<evidence type="ECO:0000313" key="3">
    <source>
        <dbReference type="Proteomes" id="UP000054893"/>
    </source>
</evidence>
<reference evidence="2 3" key="1">
    <citation type="submission" date="2016-01" db="EMBL/GenBank/DDBJ databases">
        <authorList>
            <person name="Oliw E.H."/>
        </authorList>
    </citation>
    <scope>NUCLEOTIDE SEQUENCE [LARGE SCALE GENOMIC DNA]</scope>
    <source>
        <strain evidence="2">LMG 22029</strain>
    </source>
</reference>
<dbReference type="PANTHER" id="PTHR43130">
    <property type="entry name" value="ARAC-FAMILY TRANSCRIPTIONAL REGULATOR"/>
    <property type="match status" value="1"/>
</dbReference>